<reference evidence="3" key="1">
    <citation type="journal article" date="2023" name="Mol. Phylogenet. Evol.">
        <title>Genome-scale phylogeny and comparative genomics of the fungal order Sordariales.</title>
        <authorList>
            <person name="Hensen N."/>
            <person name="Bonometti L."/>
            <person name="Westerberg I."/>
            <person name="Brannstrom I.O."/>
            <person name="Guillou S."/>
            <person name="Cros-Aarteil S."/>
            <person name="Calhoun S."/>
            <person name="Haridas S."/>
            <person name="Kuo A."/>
            <person name="Mondo S."/>
            <person name="Pangilinan J."/>
            <person name="Riley R."/>
            <person name="LaButti K."/>
            <person name="Andreopoulos B."/>
            <person name="Lipzen A."/>
            <person name="Chen C."/>
            <person name="Yan M."/>
            <person name="Daum C."/>
            <person name="Ng V."/>
            <person name="Clum A."/>
            <person name="Steindorff A."/>
            <person name="Ohm R.A."/>
            <person name="Martin F."/>
            <person name="Silar P."/>
            <person name="Natvig D.O."/>
            <person name="Lalanne C."/>
            <person name="Gautier V."/>
            <person name="Ament-Velasquez S.L."/>
            <person name="Kruys A."/>
            <person name="Hutchinson M.I."/>
            <person name="Powell A.J."/>
            <person name="Barry K."/>
            <person name="Miller A.N."/>
            <person name="Grigoriev I.V."/>
            <person name="Debuchy R."/>
            <person name="Gladieux P."/>
            <person name="Hiltunen Thoren M."/>
            <person name="Johannesson H."/>
        </authorList>
    </citation>
    <scope>NUCLEOTIDE SEQUENCE</scope>
    <source>
        <strain evidence="3">PSN324</strain>
    </source>
</reference>
<sequence length="320" mass="36484">MSDTNRDSSRPQSAARCDPNSQLSSPLFSRLPPELRTAIYEDVFGGQRVHLDFMTHPIRADKVGNRKRWRHGVCEQHVSVSFNELIRRPHHCLMPGRRRVLDIAFIFSCRRAFDEGIHVLYQSNVFFIINTGSRRRPADDIRSLQAKMPKNWPLLRSLQIKWEVAAFDRNHANMVPHIWGREGYEALWDALAEMPALAQLRIALMLPRYSSPAGLTSSAELRTLYLGPIKRLTNVRSCEVILPISYRLPLGMLEGCSCLDTEGHAQFQISWANEDDERPLSAEVAATYHIFPAFVSSHRRPLELRDEAARDSTLEPSSTG</sequence>
<organism evidence="3 4">
    <name type="scientific">Cladorrhinum samala</name>
    <dbReference type="NCBI Taxonomy" id="585594"/>
    <lineage>
        <taxon>Eukaryota</taxon>
        <taxon>Fungi</taxon>
        <taxon>Dikarya</taxon>
        <taxon>Ascomycota</taxon>
        <taxon>Pezizomycotina</taxon>
        <taxon>Sordariomycetes</taxon>
        <taxon>Sordariomycetidae</taxon>
        <taxon>Sordariales</taxon>
        <taxon>Podosporaceae</taxon>
        <taxon>Cladorrhinum</taxon>
    </lineage>
</organism>
<dbReference type="InterPro" id="IPR056632">
    <property type="entry name" value="DUF7730"/>
</dbReference>
<dbReference type="PANTHER" id="PTHR38790">
    <property type="entry name" value="2EXR DOMAIN-CONTAINING PROTEIN-RELATED"/>
    <property type="match status" value="1"/>
</dbReference>
<evidence type="ECO:0000256" key="1">
    <source>
        <dbReference type="SAM" id="MobiDB-lite"/>
    </source>
</evidence>
<dbReference type="PANTHER" id="PTHR38790:SF9">
    <property type="entry name" value="F-BOX DOMAIN-CONTAINING PROTEIN"/>
    <property type="match status" value="1"/>
</dbReference>
<proteinExistence type="predicted"/>
<feature type="region of interest" description="Disordered" evidence="1">
    <location>
        <begin position="1"/>
        <end position="28"/>
    </location>
</feature>
<dbReference type="Pfam" id="PF24864">
    <property type="entry name" value="DUF7730"/>
    <property type="match status" value="1"/>
</dbReference>
<accession>A0AAV9I217</accession>
<gene>
    <name evidence="3" type="ORF">QBC42DRAFT_292898</name>
</gene>
<evidence type="ECO:0000259" key="2">
    <source>
        <dbReference type="Pfam" id="PF24864"/>
    </source>
</evidence>
<dbReference type="AlphaFoldDB" id="A0AAV9I217"/>
<protein>
    <recommendedName>
        <fullName evidence="2">DUF7730 domain-containing protein</fullName>
    </recommendedName>
</protein>
<evidence type="ECO:0000313" key="3">
    <source>
        <dbReference type="EMBL" id="KAK4467179.1"/>
    </source>
</evidence>
<reference evidence="3" key="2">
    <citation type="submission" date="2023-06" db="EMBL/GenBank/DDBJ databases">
        <authorList>
            <consortium name="Lawrence Berkeley National Laboratory"/>
            <person name="Mondo S.J."/>
            <person name="Hensen N."/>
            <person name="Bonometti L."/>
            <person name="Westerberg I."/>
            <person name="Brannstrom I.O."/>
            <person name="Guillou S."/>
            <person name="Cros-Aarteil S."/>
            <person name="Calhoun S."/>
            <person name="Haridas S."/>
            <person name="Kuo A."/>
            <person name="Pangilinan J."/>
            <person name="Riley R."/>
            <person name="Labutti K."/>
            <person name="Andreopoulos B."/>
            <person name="Lipzen A."/>
            <person name="Chen C."/>
            <person name="Yanf M."/>
            <person name="Daum C."/>
            <person name="Ng V."/>
            <person name="Clum A."/>
            <person name="Steindorff A."/>
            <person name="Ohm R."/>
            <person name="Martin F."/>
            <person name="Silar P."/>
            <person name="Natvig D."/>
            <person name="Lalanne C."/>
            <person name="Gautier V."/>
            <person name="Ament-Velasquez S.L."/>
            <person name="Kruys A."/>
            <person name="Hutchinson M.I."/>
            <person name="Powell A.J."/>
            <person name="Barry K."/>
            <person name="Miller A.N."/>
            <person name="Grigoriev I.V."/>
            <person name="Debuchy R."/>
            <person name="Gladieux P."/>
            <person name="Thoren M.H."/>
            <person name="Johannesson H."/>
        </authorList>
    </citation>
    <scope>NUCLEOTIDE SEQUENCE</scope>
    <source>
        <strain evidence="3">PSN324</strain>
    </source>
</reference>
<comment type="caution">
    <text evidence="3">The sequence shown here is derived from an EMBL/GenBank/DDBJ whole genome shotgun (WGS) entry which is preliminary data.</text>
</comment>
<dbReference type="EMBL" id="MU864928">
    <property type="protein sequence ID" value="KAK4467179.1"/>
    <property type="molecule type" value="Genomic_DNA"/>
</dbReference>
<evidence type="ECO:0000313" key="4">
    <source>
        <dbReference type="Proteomes" id="UP001321749"/>
    </source>
</evidence>
<feature type="domain" description="DUF7730" evidence="2">
    <location>
        <begin position="21"/>
        <end position="245"/>
    </location>
</feature>
<dbReference type="Proteomes" id="UP001321749">
    <property type="component" value="Unassembled WGS sequence"/>
</dbReference>
<name>A0AAV9I217_9PEZI</name>
<keyword evidence="4" id="KW-1185">Reference proteome</keyword>